<dbReference type="GO" id="GO:0003735">
    <property type="term" value="F:structural constituent of ribosome"/>
    <property type="evidence" value="ECO:0007669"/>
    <property type="project" value="InterPro"/>
</dbReference>
<dbReference type="InterPro" id="IPR001854">
    <property type="entry name" value="Ribosomal_uL29"/>
</dbReference>
<dbReference type="GO" id="GO:0003729">
    <property type="term" value="F:mRNA binding"/>
    <property type="evidence" value="ECO:0007669"/>
    <property type="project" value="TreeGrafter"/>
</dbReference>
<feature type="non-terminal residue" evidence="7">
    <location>
        <position position="511"/>
    </location>
</feature>
<dbReference type="OrthoDB" id="528635at2759"/>
<dbReference type="Gene3D" id="6.10.250.3450">
    <property type="match status" value="1"/>
</dbReference>
<dbReference type="GO" id="GO:0000463">
    <property type="term" value="P:maturation of LSU-rRNA from tricistronic rRNA transcript (SSU-rRNA, 5.8S rRNA, LSU-rRNA)"/>
    <property type="evidence" value="ECO:0007669"/>
    <property type="project" value="InterPro"/>
</dbReference>
<dbReference type="AlphaFoldDB" id="A0A6H5J812"/>
<evidence type="ECO:0000256" key="5">
    <source>
        <dbReference type="ARBA" id="ARBA00035334"/>
    </source>
</evidence>
<feature type="compositionally biased region" description="Low complexity" evidence="6">
    <location>
        <begin position="426"/>
        <end position="435"/>
    </location>
</feature>
<name>A0A6H5J812_9HYME</name>
<feature type="region of interest" description="Disordered" evidence="6">
    <location>
        <begin position="210"/>
        <end position="249"/>
    </location>
</feature>
<evidence type="ECO:0000313" key="8">
    <source>
        <dbReference type="Proteomes" id="UP000479190"/>
    </source>
</evidence>
<accession>A0A6H5J812</accession>
<evidence type="ECO:0000256" key="3">
    <source>
        <dbReference type="ARBA" id="ARBA00023274"/>
    </source>
</evidence>
<keyword evidence="2" id="KW-0689">Ribosomal protein</keyword>
<dbReference type="NCBIfam" id="TIGR00012">
    <property type="entry name" value="L29"/>
    <property type="match status" value="1"/>
</dbReference>
<dbReference type="InterPro" id="IPR036049">
    <property type="entry name" value="Ribosomal_uL29_sf"/>
</dbReference>
<dbReference type="FunFam" id="6.10.250.3450:FF:000001">
    <property type="entry name" value="60S ribosomal protein L35"/>
    <property type="match status" value="1"/>
</dbReference>
<dbReference type="Proteomes" id="UP000479190">
    <property type="component" value="Unassembled WGS sequence"/>
</dbReference>
<keyword evidence="8" id="KW-1185">Reference proteome</keyword>
<gene>
    <name evidence="7" type="ORF">TBRA_LOCUS16305</name>
</gene>
<evidence type="ECO:0000256" key="1">
    <source>
        <dbReference type="ARBA" id="ARBA00009254"/>
    </source>
</evidence>
<dbReference type="Gene3D" id="1.10.287.310">
    <property type="match status" value="1"/>
</dbReference>
<dbReference type="HAMAP" id="MF_00374">
    <property type="entry name" value="Ribosomal_uL29"/>
    <property type="match status" value="1"/>
</dbReference>
<keyword evidence="3" id="KW-0687">Ribonucleoprotein</keyword>
<feature type="compositionally biased region" description="Basic and acidic residues" evidence="6">
    <location>
        <begin position="148"/>
        <end position="159"/>
    </location>
</feature>
<evidence type="ECO:0000256" key="6">
    <source>
        <dbReference type="SAM" id="MobiDB-lite"/>
    </source>
</evidence>
<feature type="region of interest" description="Disordered" evidence="6">
    <location>
        <begin position="144"/>
        <end position="198"/>
    </location>
</feature>
<dbReference type="EMBL" id="CADCXV010001483">
    <property type="protein sequence ID" value="CAB0044717.1"/>
    <property type="molecule type" value="Genomic_DNA"/>
</dbReference>
<organism evidence="7 8">
    <name type="scientific">Trichogramma brassicae</name>
    <dbReference type="NCBI Taxonomy" id="86971"/>
    <lineage>
        <taxon>Eukaryota</taxon>
        <taxon>Metazoa</taxon>
        <taxon>Ecdysozoa</taxon>
        <taxon>Arthropoda</taxon>
        <taxon>Hexapoda</taxon>
        <taxon>Insecta</taxon>
        <taxon>Pterygota</taxon>
        <taxon>Neoptera</taxon>
        <taxon>Endopterygota</taxon>
        <taxon>Hymenoptera</taxon>
        <taxon>Apocrita</taxon>
        <taxon>Proctotrupomorpha</taxon>
        <taxon>Chalcidoidea</taxon>
        <taxon>Trichogrammatidae</taxon>
        <taxon>Trichogramma</taxon>
    </lineage>
</organism>
<feature type="compositionally biased region" description="Low complexity" evidence="6">
    <location>
        <begin position="464"/>
        <end position="484"/>
    </location>
</feature>
<protein>
    <recommendedName>
        <fullName evidence="4">Large ribosomal subunit protein uL29</fullName>
    </recommendedName>
    <alternativeName>
        <fullName evidence="5">60S ribosomal protein L35</fullName>
    </alternativeName>
</protein>
<dbReference type="InterPro" id="IPR045059">
    <property type="entry name" value="Ribosomal_uL29_euk"/>
</dbReference>
<feature type="region of interest" description="Disordered" evidence="6">
    <location>
        <begin position="389"/>
        <end position="511"/>
    </location>
</feature>
<dbReference type="GO" id="GO:0006412">
    <property type="term" value="P:translation"/>
    <property type="evidence" value="ECO:0007669"/>
    <property type="project" value="InterPro"/>
</dbReference>
<comment type="similarity">
    <text evidence="1">Belongs to the universal ribosomal protein uL29 family.</text>
</comment>
<dbReference type="PANTHER" id="PTHR45722">
    <property type="entry name" value="60S RIBOSOMAL PROTEIN L35"/>
    <property type="match status" value="1"/>
</dbReference>
<sequence length="511" mass="56333">MTTEVRVATTRPSVPTITHSKKPIIIYPTAVIRTYTRRGLPEKFDSHVQGRQLCQVLLATRDTPSFGAHTCAHCNTRPRKLPEVSCSSSSLNNKAGRANLTIFDAIRPKTYDCRARFVPGDGDRAHSLVHTRLSHTGASAHMLLEETGEARPRPGAPKELRRRARRPQSGAIQSGAPTRSPRPSKSGASGIPLSASPLWSTLTNETAGLEDDDFCAGGDGDDDDLSNGDDQDDDDDDDDSKASGKSKKKMPSANFIGALINVKCSELRKRDKKALLKQLDELKTELTTLRVAKVTGGAQNKLSKIRLVRKAIARTMIVMHQKQKENLRLLYKNKKYIPLDLRPKKTRAIRKKLTPHQASRKTIKEIRRRHAYLCRDIYKRGGRLSLEPERIATRPSVELNDGKKPTETPRPSSSVPRDQLQHQEQQHQVQQAQVVQDEEVHEASAPTTPEGGCPIYDNVASDASNDLSRISESSSSSETTVLIDSFDESSEAVDSPRAISKSALDNIGKAG</sequence>
<feature type="compositionally biased region" description="Acidic residues" evidence="6">
    <location>
        <begin position="210"/>
        <end position="239"/>
    </location>
</feature>
<dbReference type="SUPFAM" id="SSF46561">
    <property type="entry name" value="Ribosomal protein L29 (L29p)"/>
    <property type="match status" value="1"/>
</dbReference>
<evidence type="ECO:0000313" key="7">
    <source>
        <dbReference type="EMBL" id="CAB0044717.1"/>
    </source>
</evidence>
<reference evidence="7 8" key="1">
    <citation type="submission" date="2020-02" db="EMBL/GenBank/DDBJ databases">
        <authorList>
            <person name="Ferguson B K."/>
        </authorList>
    </citation>
    <scope>NUCLEOTIDE SEQUENCE [LARGE SCALE GENOMIC DNA]</scope>
</reference>
<evidence type="ECO:0000256" key="4">
    <source>
        <dbReference type="ARBA" id="ARBA00035204"/>
    </source>
</evidence>
<proteinExistence type="inferred from homology"/>
<dbReference type="FunFam" id="1.10.287.310:FF:000002">
    <property type="entry name" value="60S ribosomal protein L35"/>
    <property type="match status" value="1"/>
</dbReference>
<dbReference type="Pfam" id="PF00831">
    <property type="entry name" value="Ribosomal_L29"/>
    <property type="match status" value="1"/>
</dbReference>
<evidence type="ECO:0000256" key="2">
    <source>
        <dbReference type="ARBA" id="ARBA00022980"/>
    </source>
</evidence>
<dbReference type="PANTHER" id="PTHR45722:SF2">
    <property type="entry name" value="LARGE RIBOSOMAL SUBUNIT PROTEIN UL29-RELATED"/>
    <property type="match status" value="1"/>
</dbReference>
<feature type="compositionally biased region" description="Polar residues" evidence="6">
    <location>
        <begin position="170"/>
        <end position="187"/>
    </location>
</feature>
<dbReference type="CDD" id="cd00427">
    <property type="entry name" value="Ribosomal_L29_HIP"/>
    <property type="match status" value="1"/>
</dbReference>
<dbReference type="GO" id="GO:0022625">
    <property type="term" value="C:cytosolic large ribosomal subunit"/>
    <property type="evidence" value="ECO:0007669"/>
    <property type="project" value="InterPro"/>
</dbReference>